<proteinExistence type="inferred from homology"/>
<dbReference type="Proteomes" id="UP001194746">
    <property type="component" value="Unassembled WGS sequence"/>
</dbReference>
<keyword evidence="2 7" id="KW-0812">Transmembrane</keyword>
<evidence type="ECO:0000259" key="8">
    <source>
        <dbReference type="Pfam" id="PF20684"/>
    </source>
</evidence>
<evidence type="ECO:0000256" key="6">
    <source>
        <dbReference type="SAM" id="MobiDB-lite"/>
    </source>
</evidence>
<comment type="similarity">
    <text evidence="5">Belongs to the SAT4 family.</text>
</comment>
<reference evidence="9" key="2">
    <citation type="submission" date="2020-02" db="EMBL/GenBank/DDBJ databases">
        <authorList>
            <person name="Gilchrist C.L.M."/>
            <person name="Chooi Y.-H."/>
        </authorList>
    </citation>
    <scope>NUCLEOTIDE SEQUENCE</scope>
    <source>
        <strain evidence="9">MST-FP2251</strain>
    </source>
</reference>
<name>A0AAD4CEL6_ASPNN</name>
<evidence type="ECO:0000256" key="4">
    <source>
        <dbReference type="ARBA" id="ARBA00023136"/>
    </source>
</evidence>
<evidence type="ECO:0000313" key="10">
    <source>
        <dbReference type="Proteomes" id="UP001194746"/>
    </source>
</evidence>
<feature type="transmembrane region" description="Helical" evidence="7">
    <location>
        <begin position="53"/>
        <end position="80"/>
    </location>
</feature>
<dbReference type="PANTHER" id="PTHR33048">
    <property type="entry name" value="PTH11-LIKE INTEGRAL MEMBRANE PROTEIN (AFU_ORTHOLOGUE AFUA_5G11245)"/>
    <property type="match status" value="1"/>
</dbReference>
<feature type="region of interest" description="Disordered" evidence="6">
    <location>
        <begin position="206"/>
        <end position="237"/>
    </location>
</feature>
<accession>A0AAD4CEL6</accession>
<comment type="subcellular location">
    <subcellularLocation>
        <location evidence="1">Membrane</location>
        <topology evidence="1">Multi-pass membrane protein</topology>
    </subcellularLocation>
</comment>
<evidence type="ECO:0000256" key="2">
    <source>
        <dbReference type="ARBA" id="ARBA00022692"/>
    </source>
</evidence>
<dbReference type="PANTHER" id="PTHR33048:SF47">
    <property type="entry name" value="INTEGRAL MEMBRANE PROTEIN-RELATED"/>
    <property type="match status" value="1"/>
</dbReference>
<dbReference type="InterPro" id="IPR052337">
    <property type="entry name" value="SAT4-like"/>
</dbReference>
<gene>
    <name evidence="9" type="ORF">FE257_000770</name>
</gene>
<evidence type="ECO:0000313" key="9">
    <source>
        <dbReference type="EMBL" id="KAF9885039.1"/>
    </source>
</evidence>
<feature type="transmembrane region" description="Helical" evidence="7">
    <location>
        <begin position="128"/>
        <end position="147"/>
    </location>
</feature>
<keyword evidence="10" id="KW-1185">Reference proteome</keyword>
<organism evidence="9 10">
    <name type="scientific">Aspergillus nanangensis</name>
    <dbReference type="NCBI Taxonomy" id="2582783"/>
    <lineage>
        <taxon>Eukaryota</taxon>
        <taxon>Fungi</taxon>
        <taxon>Dikarya</taxon>
        <taxon>Ascomycota</taxon>
        <taxon>Pezizomycotina</taxon>
        <taxon>Eurotiomycetes</taxon>
        <taxon>Eurotiomycetidae</taxon>
        <taxon>Eurotiales</taxon>
        <taxon>Aspergillaceae</taxon>
        <taxon>Aspergillus</taxon>
        <taxon>Aspergillus subgen. Circumdati</taxon>
    </lineage>
</organism>
<comment type="caution">
    <text evidence="9">The sequence shown here is derived from an EMBL/GenBank/DDBJ whole genome shotgun (WGS) entry which is preliminary data.</text>
</comment>
<evidence type="ECO:0000256" key="7">
    <source>
        <dbReference type="SAM" id="Phobius"/>
    </source>
</evidence>
<keyword evidence="4 7" id="KW-0472">Membrane</keyword>
<evidence type="ECO:0000256" key="3">
    <source>
        <dbReference type="ARBA" id="ARBA00022989"/>
    </source>
</evidence>
<sequence>MASLTDEQIQLQLKSLWLSIPFYNMSLTLTKAAIVFLYLRLFPTAKFIVAARVILAVIILYGLWTVISAFLNCLPVNYFWDTSVDGHCIPKAFLWWFNAAMNILTDISILVLPIPVVSRLRLPFRQKIAVLFIFATGIFACVTSIVRLRYLTLATHSVDPTKDNGPIAIWSQIEVNMGIICACLPPLQSLVTRLFPRILASKSRSQRHYINRSSHENPRPTGGTAGPSTAAYPVEDNTSSHGIDSILITRDLHIEFSDNEFTVADETESDRGLVLQEMNKI</sequence>
<keyword evidence="3 7" id="KW-1133">Transmembrane helix</keyword>
<dbReference type="Pfam" id="PF20684">
    <property type="entry name" value="Fung_rhodopsin"/>
    <property type="match status" value="1"/>
</dbReference>
<protein>
    <recommendedName>
        <fullName evidence="8">Rhodopsin domain-containing protein</fullName>
    </recommendedName>
</protein>
<dbReference type="InterPro" id="IPR049326">
    <property type="entry name" value="Rhodopsin_dom_fungi"/>
</dbReference>
<evidence type="ECO:0000256" key="5">
    <source>
        <dbReference type="ARBA" id="ARBA00038359"/>
    </source>
</evidence>
<feature type="transmembrane region" description="Helical" evidence="7">
    <location>
        <begin position="92"/>
        <end position="116"/>
    </location>
</feature>
<feature type="domain" description="Rhodopsin" evidence="8">
    <location>
        <begin position="3"/>
        <end position="192"/>
    </location>
</feature>
<dbReference type="GO" id="GO:0016020">
    <property type="term" value="C:membrane"/>
    <property type="evidence" value="ECO:0007669"/>
    <property type="project" value="UniProtKB-SubCell"/>
</dbReference>
<feature type="transmembrane region" description="Helical" evidence="7">
    <location>
        <begin position="20"/>
        <end position="41"/>
    </location>
</feature>
<evidence type="ECO:0000256" key="1">
    <source>
        <dbReference type="ARBA" id="ARBA00004141"/>
    </source>
</evidence>
<dbReference type="EMBL" id="VCAU01000105">
    <property type="protein sequence ID" value="KAF9885039.1"/>
    <property type="molecule type" value="Genomic_DNA"/>
</dbReference>
<reference evidence="9" key="1">
    <citation type="journal article" date="2019" name="Beilstein J. Org. Chem.">
        <title>Nanangenines: drimane sesquiterpenoids as the dominant metabolite cohort of a novel Australian fungus, Aspergillus nanangensis.</title>
        <authorList>
            <person name="Lacey H.J."/>
            <person name="Gilchrist C.L.M."/>
            <person name="Crombie A."/>
            <person name="Kalaitzis J.A."/>
            <person name="Vuong D."/>
            <person name="Rutledge P.J."/>
            <person name="Turner P."/>
            <person name="Pitt J.I."/>
            <person name="Lacey E."/>
            <person name="Chooi Y.H."/>
            <person name="Piggott A.M."/>
        </authorList>
    </citation>
    <scope>NUCLEOTIDE SEQUENCE</scope>
    <source>
        <strain evidence="9">MST-FP2251</strain>
    </source>
</reference>
<dbReference type="AlphaFoldDB" id="A0AAD4CEL6"/>